<reference evidence="1 2" key="1">
    <citation type="submission" date="2020-03" db="EMBL/GenBank/DDBJ databases">
        <title>Genomic Encyclopedia of Type Strains, Phase IV (KMG-IV): sequencing the most valuable type-strain genomes for metagenomic binning, comparative biology and taxonomic classification.</title>
        <authorList>
            <person name="Goeker M."/>
        </authorList>
    </citation>
    <scope>NUCLEOTIDE SEQUENCE [LARGE SCALE GENOMIC DNA]</scope>
    <source>
        <strain evidence="1 2">DSM 5718</strain>
    </source>
</reference>
<evidence type="ECO:0000313" key="2">
    <source>
        <dbReference type="Proteomes" id="UP000537126"/>
    </source>
</evidence>
<dbReference type="EMBL" id="JAASRN010000001">
    <property type="protein sequence ID" value="NIK72844.1"/>
    <property type="molecule type" value="Genomic_DNA"/>
</dbReference>
<comment type="caution">
    <text evidence="1">The sequence shown here is derived from an EMBL/GenBank/DDBJ whole genome shotgun (WGS) entry which is preliminary data.</text>
</comment>
<organism evidence="1 2">
    <name type="scientific">Thermonema lapsum</name>
    <dbReference type="NCBI Taxonomy" id="28195"/>
    <lineage>
        <taxon>Bacteria</taxon>
        <taxon>Pseudomonadati</taxon>
        <taxon>Bacteroidota</taxon>
        <taxon>Cytophagia</taxon>
        <taxon>Cytophagales</taxon>
        <taxon>Thermonemataceae</taxon>
        <taxon>Thermonema</taxon>
    </lineage>
</organism>
<name>A0A846MMW7_9BACT</name>
<evidence type="ECO:0000313" key="1">
    <source>
        <dbReference type="EMBL" id="NIK72844.1"/>
    </source>
</evidence>
<protein>
    <submittedName>
        <fullName evidence="1">Uncharacterized protein</fullName>
    </submittedName>
</protein>
<proteinExistence type="predicted"/>
<gene>
    <name evidence="1" type="ORF">FHS56_000330</name>
</gene>
<dbReference type="Proteomes" id="UP000537126">
    <property type="component" value="Unassembled WGS sequence"/>
</dbReference>
<sequence length="29" mass="3527">MHALHFLVEYSILYKRLCAKYKNKNVKLC</sequence>
<keyword evidence="2" id="KW-1185">Reference proteome</keyword>
<dbReference type="AlphaFoldDB" id="A0A846MMW7"/>
<accession>A0A846MMW7</accession>